<feature type="transmembrane region" description="Helical" evidence="2">
    <location>
        <begin position="115"/>
        <end position="142"/>
    </location>
</feature>
<feature type="compositionally biased region" description="Pro residues" evidence="1">
    <location>
        <begin position="418"/>
        <end position="466"/>
    </location>
</feature>
<keyword evidence="2" id="KW-1133">Transmembrane helix</keyword>
<comment type="caution">
    <text evidence="4">The sequence shown here is derived from an EMBL/GenBank/DDBJ whole genome shotgun (WGS) entry which is preliminary data.</text>
</comment>
<feature type="transmembrane region" description="Helical" evidence="2">
    <location>
        <begin position="46"/>
        <end position="66"/>
    </location>
</feature>
<dbReference type="RefSeq" id="WP_162375319.1">
    <property type="nucleotide sequence ID" value="NZ_JBHTKN010000007.1"/>
</dbReference>
<dbReference type="CDD" id="cd07341">
    <property type="entry name" value="M56_BlaR1_MecR1_like"/>
    <property type="match status" value="1"/>
</dbReference>
<name>A0ABW3LY07_9GAMM</name>
<evidence type="ECO:0000313" key="5">
    <source>
        <dbReference type="Proteomes" id="UP001597033"/>
    </source>
</evidence>
<dbReference type="Proteomes" id="UP001597033">
    <property type="component" value="Unassembled WGS sequence"/>
</dbReference>
<dbReference type="InterPro" id="IPR052173">
    <property type="entry name" value="Beta-lactam_resp_regulator"/>
</dbReference>
<feature type="region of interest" description="Disordered" evidence="1">
    <location>
        <begin position="649"/>
        <end position="713"/>
    </location>
</feature>
<accession>A0ABW3LY07</accession>
<evidence type="ECO:0000313" key="4">
    <source>
        <dbReference type="EMBL" id="MFD1042852.1"/>
    </source>
</evidence>
<feature type="domain" description="Peptidase M56" evidence="3">
    <location>
        <begin position="41"/>
        <end position="263"/>
    </location>
</feature>
<evidence type="ECO:0000256" key="2">
    <source>
        <dbReference type="SAM" id="Phobius"/>
    </source>
</evidence>
<reference evidence="5" key="1">
    <citation type="journal article" date="2019" name="Int. J. Syst. Evol. Microbiol.">
        <title>The Global Catalogue of Microorganisms (GCM) 10K type strain sequencing project: providing services to taxonomists for standard genome sequencing and annotation.</title>
        <authorList>
            <consortium name="The Broad Institute Genomics Platform"/>
            <consortium name="The Broad Institute Genome Sequencing Center for Infectious Disease"/>
            <person name="Wu L."/>
            <person name="Ma J."/>
        </authorList>
    </citation>
    <scope>NUCLEOTIDE SEQUENCE [LARGE SCALE GENOMIC DNA]</scope>
    <source>
        <strain evidence="5">CCUG 55854</strain>
    </source>
</reference>
<evidence type="ECO:0000256" key="1">
    <source>
        <dbReference type="SAM" id="MobiDB-lite"/>
    </source>
</evidence>
<keyword evidence="2" id="KW-0812">Transmembrane</keyword>
<protein>
    <submittedName>
        <fullName evidence="4">M56 family metallopeptidase</fullName>
    </submittedName>
</protein>
<gene>
    <name evidence="4" type="ORF">ACFQ2N_10920</name>
</gene>
<dbReference type="Gene3D" id="3.30.2010.10">
    <property type="entry name" value="Metalloproteases ('zincins'), catalytic domain"/>
    <property type="match status" value="1"/>
</dbReference>
<feature type="compositionally biased region" description="Basic and acidic residues" evidence="1">
    <location>
        <begin position="686"/>
        <end position="699"/>
    </location>
</feature>
<keyword evidence="2" id="KW-0472">Membrane</keyword>
<feature type="compositionally biased region" description="Basic and acidic residues" evidence="1">
    <location>
        <begin position="662"/>
        <end position="671"/>
    </location>
</feature>
<proteinExistence type="predicted"/>
<evidence type="ECO:0000259" key="3">
    <source>
        <dbReference type="Pfam" id="PF05569"/>
    </source>
</evidence>
<dbReference type="PANTHER" id="PTHR34978:SF3">
    <property type="entry name" value="SLR0241 PROTEIN"/>
    <property type="match status" value="1"/>
</dbReference>
<feature type="transmembrane region" description="Helical" evidence="2">
    <location>
        <begin position="78"/>
        <end position="103"/>
    </location>
</feature>
<feature type="transmembrane region" description="Helical" evidence="2">
    <location>
        <begin position="15"/>
        <end position="34"/>
    </location>
</feature>
<dbReference type="PANTHER" id="PTHR34978">
    <property type="entry name" value="POSSIBLE SENSOR-TRANSDUCER PROTEIN BLAR"/>
    <property type="match status" value="1"/>
</dbReference>
<feature type="region of interest" description="Disordered" evidence="1">
    <location>
        <begin position="414"/>
        <end position="473"/>
    </location>
</feature>
<organism evidence="4 5">
    <name type="scientific">Pseudoxanthomonas kaohsiungensis</name>
    <dbReference type="NCBI Taxonomy" id="283923"/>
    <lineage>
        <taxon>Bacteria</taxon>
        <taxon>Pseudomonadati</taxon>
        <taxon>Pseudomonadota</taxon>
        <taxon>Gammaproteobacteria</taxon>
        <taxon>Lysobacterales</taxon>
        <taxon>Lysobacteraceae</taxon>
        <taxon>Pseudoxanthomonas</taxon>
    </lineage>
</organism>
<sequence length="713" mass="75540">MHELTDALVPVLGRALLHFLWQGTLVALLAAIALQLLRDARPQLRYAVACLALLACVLAPLGYIAWAWPRAHVDVAGAMLPAAAAAALAPASGNAIAAIAAPLRHAGEAVRGVEAFLPAVVLLWAAGACTLSLRLAAGVWWLGRLPVLASPQLQRSWQQRLDALGERSGLRRVVALRLVAALDSPVVVGWWRPVVLLPASLLTRLPADYLEALLAHELAHVRRHDYLVNLLQGVAEALLFYHPATWWLSRRIRVEREHVADRLAAEATGDPRRLALALAALADHQASLHAAPEPALAALSPTGGPLMKRIEQLVRPGHATGGGRIVFPLLGLAAAGLAFYAHAHRDPSASPAGMNVFNSTPSVAIGTAAPAAATVPRGGVVAAVAQASPTPAARATTAVRATPAAVPTASASVATAPAAPPAPPSPANVPAPPAPPAPATPTAVPAPPAPPAPARPANVPAPPAPPAVQVRMHGNGGESYALVGNGSDGYLMSGSSDDMPQIEALRRSMKGDFLWFLRDGKAYVVTDPATLAQVRKSWAGADALGERMRVLGDQMDGHGRKMEAIGREMENLSDVAEPAAIEAASRQMEVLGRQQGEIAERQARLSIAMIDADERKRAALEQQMRSLAEQQEAVSRRMQEQSLRIEAEAERHQRQLQPMEGLSRRMEEASRPMEALGKQMEVVSQRAERETRQQIDHALETGLARPLSPTQRQ</sequence>
<keyword evidence="5" id="KW-1185">Reference proteome</keyword>
<dbReference type="EMBL" id="JBHTKN010000007">
    <property type="protein sequence ID" value="MFD1042852.1"/>
    <property type="molecule type" value="Genomic_DNA"/>
</dbReference>
<dbReference type="InterPro" id="IPR008756">
    <property type="entry name" value="Peptidase_M56"/>
</dbReference>
<dbReference type="Pfam" id="PF05569">
    <property type="entry name" value="Peptidase_M56"/>
    <property type="match status" value="1"/>
</dbReference>